<evidence type="ECO:0000313" key="8">
    <source>
        <dbReference type="Proteomes" id="UP000199150"/>
    </source>
</evidence>
<evidence type="ECO:0000256" key="4">
    <source>
        <dbReference type="SAM" id="SignalP"/>
    </source>
</evidence>
<dbReference type="Gene3D" id="2.60.120.260">
    <property type="entry name" value="Galactose-binding domain-like"/>
    <property type="match status" value="1"/>
</dbReference>
<dbReference type="InterPro" id="IPR003961">
    <property type="entry name" value="FN3_dom"/>
</dbReference>
<keyword evidence="8" id="KW-1185">Reference proteome</keyword>
<dbReference type="STRING" id="260084.SAMN02927928_2241"/>
<evidence type="ECO:0000256" key="1">
    <source>
        <dbReference type="ARBA" id="ARBA00009865"/>
    </source>
</evidence>
<keyword evidence="3" id="KW-0326">Glycosidase</keyword>
<dbReference type="SUPFAM" id="SSF75005">
    <property type="entry name" value="Arabinanase/levansucrase/invertase"/>
    <property type="match status" value="1"/>
</dbReference>
<dbReference type="CDD" id="cd08982">
    <property type="entry name" value="GH43-like"/>
    <property type="match status" value="1"/>
</dbReference>
<dbReference type="InterPro" id="IPR000421">
    <property type="entry name" value="FA58C"/>
</dbReference>
<dbReference type="InterPro" id="IPR051795">
    <property type="entry name" value="Glycosyl_Hydrlase_43"/>
</dbReference>
<feature type="signal peptide" evidence="4">
    <location>
        <begin position="1"/>
        <end position="19"/>
    </location>
</feature>
<dbReference type="PANTHER" id="PTHR42812:SF14">
    <property type="entry name" value="SECRETED PROTEIN"/>
    <property type="match status" value="1"/>
</dbReference>
<dbReference type="SUPFAM" id="SSF49785">
    <property type="entry name" value="Galactose-binding domain-like"/>
    <property type="match status" value="1"/>
</dbReference>
<keyword evidence="4" id="KW-0732">Signal</keyword>
<evidence type="ECO:0000313" key="7">
    <source>
        <dbReference type="EMBL" id="SCW61662.1"/>
    </source>
</evidence>
<dbReference type="EMBL" id="FMTS01000003">
    <property type="protein sequence ID" value="SCW61662.1"/>
    <property type="molecule type" value="Genomic_DNA"/>
</dbReference>
<comment type="similarity">
    <text evidence="1">Belongs to the glycosyl hydrolase 43 family.</text>
</comment>
<proteinExistence type="inferred from homology"/>
<dbReference type="InterPro" id="IPR036116">
    <property type="entry name" value="FN3_sf"/>
</dbReference>
<dbReference type="InterPro" id="IPR013783">
    <property type="entry name" value="Ig-like_fold"/>
</dbReference>
<feature type="domain" description="Fibronectin type-III" evidence="6">
    <location>
        <begin position="518"/>
        <end position="614"/>
    </location>
</feature>
<name>A0A1G4RXA1_9CAUL</name>
<protein>
    <submittedName>
        <fullName evidence="7">F5/8 type C domain-containing protein</fullName>
    </submittedName>
</protein>
<evidence type="ECO:0000259" key="5">
    <source>
        <dbReference type="PROSITE" id="PS50022"/>
    </source>
</evidence>
<accession>A0A1G4RXA1</accession>
<dbReference type="PROSITE" id="PS50022">
    <property type="entry name" value="FA58C_3"/>
    <property type="match status" value="1"/>
</dbReference>
<dbReference type="Gene3D" id="2.115.10.20">
    <property type="entry name" value="Glycosyl hydrolase domain, family 43"/>
    <property type="match status" value="1"/>
</dbReference>
<gene>
    <name evidence="7" type="ORF">SAMN02927928_2241</name>
</gene>
<dbReference type="PROSITE" id="PS50853">
    <property type="entry name" value="FN3"/>
    <property type="match status" value="1"/>
</dbReference>
<evidence type="ECO:0000256" key="3">
    <source>
        <dbReference type="ARBA" id="ARBA00023295"/>
    </source>
</evidence>
<dbReference type="Proteomes" id="UP000199150">
    <property type="component" value="Unassembled WGS sequence"/>
</dbReference>
<dbReference type="InterPro" id="IPR008979">
    <property type="entry name" value="Galactose-bd-like_sf"/>
</dbReference>
<dbReference type="GO" id="GO:0005975">
    <property type="term" value="P:carbohydrate metabolic process"/>
    <property type="evidence" value="ECO:0007669"/>
    <property type="project" value="InterPro"/>
</dbReference>
<dbReference type="InterPro" id="IPR023296">
    <property type="entry name" value="Glyco_hydro_beta-prop_sf"/>
</dbReference>
<dbReference type="RefSeq" id="WP_170828284.1">
    <property type="nucleotide sequence ID" value="NZ_CBCRYE010000001.1"/>
</dbReference>
<dbReference type="CDD" id="cd00063">
    <property type="entry name" value="FN3"/>
    <property type="match status" value="1"/>
</dbReference>
<dbReference type="GO" id="GO:0004553">
    <property type="term" value="F:hydrolase activity, hydrolyzing O-glycosyl compounds"/>
    <property type="evidence" value="ECO:0007669"/>
    <property type="project" value="InterPro"/>
</dbReference>
<reference evidence="8" key="1">
    <citation type="submission" date="2016-10" db="EMBL/GenBank/DDBJ databases">
        <authorList>
            <person name="Varghese N."/>
            <person name="Submissions S."/>
        </authorList>
    </citation>
    <scope>NUCLEOTIDE SEQUENCE [LARGE SCALE GENOMIC DNA]</scope>
    <source>
        <strain evidence="8">CGMCC 1.3431</strain>
    </source>
</reference>
<dbReference type="Gene3D" id="2.60.40.10">
    <property type="entry name" value="Immunoglobulins"/>
    <property type="match status" value="1"/>
</dbReference>
<evidence type="ECO:0000259" key="6">
    <source>
        <dbReference type="PROSITE" id="PS50853"/>
    </source>
</evidence>
<dbReference type="AlphaFoldDB" id="A0A1G4RXA1"/>
<dbReference type="PANTHER" id="PTHR42812">
    <property type="entry name" value="BETA-XYLOSIDASE"/>
    <property type="match status" value="1"/>
</dbReference>
<dbReference type="SMART" id="SM00060">
    <property type="entry name" value="FN3"/>
    <property type="match status" value="1"/>
</dbReference>
<feature type="domain" description="F5/8 type C" evidence="5">
    <location>
        <begin position="352"/>
        <end position="510"/>
    </location>
</feature>
<dbReference type="InterPro" id="IPR006710">
    <property type="entry name" value="Glyco_hydro_43"/>
</dbReference>
<keyword evidence="2" id="KW-0378">Hydrolase</keyword>
<organism evidence="7 8">
    <name type="scientific">Asticcacaulis taihuensis</name>
    <dbReference type="NCBI Taxonomy" id="260084"/>
    <lineage>
        <taxon>Bacteria</taxon>
        <taxon>Pseudomonadati</taxon>
        <taxon>Pseudomonadota</taxon>
        <taxon>Alphaproteobacteria</taxon>
        <taxon>Caulobacterales</taxon>
        <taxon>Caulobacteraceae</taxon>
        <taxon>Asticcacaulis</taxon>
    </lineage>
</organism>
<dbReference type="SUPFAM" id="SSF49265">
    <property type="entry name" value="Fibronectin type III"/>
    <property type="match status" value="1"/>
</dbReference>
<feature type="chain" id="PRO_5011562476" evidence="4">
    <location>
        <begin position="20"/>
        <end position="614"/>
    </location>
</feature>
<dbReference type="Pfam" id="PF00754">
    <property type="entry name" value="F5_F8_type_C"/>
    <property type="match status" value="1"/>
</dbReference>
<dbReference type="Pfam" id="PF04616">
    <property type="entry name" value="Glyco_hydro_43"/>
    <property type="match status" value="1"/>
</dbReference>
<sequence>MKTLVFTASLLALTTTAHAEQTTYANPVDIDYRYNFEQQNEGISYRTGADPAVVLHQGAYYLFQTLADGYWRSEDLIHWTFITPSRWPFESIVAPALVSDGKTLYIMQSHTRQTALLKSDDPASGKLDFWVRRTPPVPTAVGEGTDDSHLGPDQVQPSPWDPGLFIDDDGKWYMYWGSSNIYPIYGIEMTPEPFAYKGKPNRFIWLQPKKHGWERFGQDHSGKLPNGTPIRPFTEGAWMTKVNGKYYLQYGAPGTEYNVYANGTYVADKPLGPFTYADYNPVAYKPGGFVEGAGHGSTFQDKYGNYWNTGTPWLGYNWTFERRIDMLPAKFYADGQMMVSARFGDFPHYVPTSKIDDPEKLFTGWMLLSYRKPVSVSSQHTPVEGQNFDAKNATDENPRSFWLAADNKPGQTLTVDLGAEKTVRAIQVNYADYKSGLYADSPDIYTEFTLEASSDGQTWQKIAETEAPRRDHPNAYFELPQPVKARYIRYVHGHIGAPNLAIADLRVFGNADGKAPAKPVNVAAKRDSDPRNARISWKPVPGAVGYNVRWGIRPDRLTLTYQLFAEDDDKEFGGRQHGHQLNLRALNVGVGYYVAVEAFNETGVSKLSQVIRIR</sequence>
<evidence type="ECO:0000256" key="2">
    <source>
        <dbReference type="ARBA" id="ARBA00022801"/>
    </source>
</evidence>